<protein>
    <submittedName>
        <fullName evidence="2">Phosphohistidine phosphatase SixA</fullName>
    </submittedName>
</protein>
<dbReference type="SMART" id="SM00855">
    <property type="entry name" value="PGAM"/>
    <property type="match status" value="1"/>
</dbReference>
<dbReference type="EMBL" id="FNAG01000005">
    <property type="protein sequence ID" value="SDD65519.1"/>
    <property type="molecule type" value="Genomic_DNA"/>
</dbReference>
<dbReference type="STRING" id="265719.SAMN04488509_10510"/>
<evidence type="ECO:0000313" key="2">
    <source>
        <dbReference type="EMBL" id="SDD65519.1"/>
    </source>
</evidence>
<dbReference type="Pfam" id="PF00300">
    <property type="entry name" value="His_Phos_1"/>
    <property type="match status" value="1"/>
</dbReference>
<proteinExistence type="predicted"/>
<dbReference type="Gene3D" id="3.40.50.1240">
    <property type="entry name" value="Phosphoglycerate mutase-like"/>
    <property type="match status" value="1"/>
</dbReference>
<organism evidence="2 3">
    <name type="scientific">Aquimonas voraii</name>
    <dbReference type="NCBI Taxonomy" id="265719"/>
    <lineage>
        <taxon>Bacteria</taxon>
        <taxon>Pseudomonadati</taxon>
        <taxon>Pseudomonadota</taxon>
        <taxon>Gammaproteobacteria</taxon>
        <taxon>Lysobacterales</taxon>
        <taxon>Lysobacteraceae</taxon>
        <taxon>Aquimonas</taxon>
    </lineage>
</organism>
<name>A0A1G6WIC3_9GAMM</name>
<gene>
    <name evidence="2" type="ORF">SAMN04488509_10510</name>
</gene>
<dbReference type="PANTHER" id="PTHR47623">
    <property type="entry name" value="OS09G0287300 PROTEIN"/>
    <property type="match status" value="1"/>
</dbReference>
<dbReference type="SUPFAM" id="SSF53254">
    <property type="entry name" value="Phosphoglycerate mutase-like"/>
    <property type="match status" value="1"/>
</dbReference>
<evidence type="ECO:0000313" key="3">
    <source>
        <dbReference type="Proteomes" id="UP000199603"/>
    </source>
</evidence>
<evidence type="ECO:0000256" key="1">
    <source>
        <dbReference type="SAM" id="MobiDB-lite"/>
    </source>
</evidence>
<feature type="region of interest" description="Disordered" evidence="1">
    <location>
        <begin position="16"/>
        <end position="38"/>
    </location>
</feature>
<sequence>MSERRLRRLILLRHAHAQPQQPGQLDRERPLSDTGEAEADAAGRWLREHGPLPQRLVVSPAERTRATAERVLAQTGYIDQRSDARIYEASPGDLFEVVVSHAEVEVLMLVGHNPGFESLAALLSTGQSGDHRGMPPAGIAVLDFEPGAEIEPGAARLSAFWAP</sequence>
<keyword evidence="3" id="KW-1185">Reference proteome</keyword>
<dbReference type="InterPro" id="IPR029033">
    <property type="entry name" value="His_PPase_superfam"/>
</dbReference>
<dbReference type="Proteomes" id="UP000199603">
    <property type="component" value="Unassembled WGS sequence"/>
</dbReference>
<accession>A0A1G6WIC3</accession>
<dbReference type="CDD" id="cd07067">
    <property type="entry name" value="HP_PGM_like"/>
    <property type="match status" value="1"/>
</dbReference>
<dbReference type="PANTHER" id="PTHR47623:SF1">
    <property type="entry name" value="OS09G0287300 PROTEIN"/>
    <property type="match status" value="1"/>
</dbReference>
<dbReference type="InterPro" id="IPR013078">
    <property type="entry name" value="His_Pase_superF_clade-1"/>
</dbReference>
<dbReference type="AlphaFoldDB" id="A0A1G6WIC3"/>
<reference evidence="2 3" key="1">
    <citation type="submission" date="2016-10" db="EMBL/GenBank/DDBJ databases">
        <authorList>
            <person name="de Groot N.N."/>
        </authorList>
    </citation>
    <scope>NUCLEOTIDE SEQUENCE [LARGE SCALE GENOMIC DNA]</scope>
    <source>
        <strain evidence="2 3">DSM 16957</strain>
    </source>
</reference>